<feature type="transmembrane region" description="Helical" evidence="9">
    <location>
        <begin position="924"/>
        <end position="944"/>
    </location>
</feature>
<dbReference type="Gene3D" id="3.30.70.1320">
    <property type="entry name" value="Multidrug efflux transporter AcrB pore domain like"/>
    <property type="match status" value="1"/>
</dbReference>
<sequence length="1077" mass="115220">MPNFFIDRPIFAWVVAIFLIIAGLLAVPNLPVAQYPSVAPPTIEISATYPGADAQTLDESVTSLVEQELNGAPGLLYYQSTSSASGRASISAVFEPGTDPALAQVEVQNRIRRVESRLPQPVLQQGLQVDRAAAGFLLVASLSSDDPDLDRVVLGDYIARNVIDEVRRVPGVGTAQLFAPERAMRIWIDPAQLTGFGMQASDIVAAIREQNAQVAAGTLGDNPAPAGQPITATVRVGGQLSTPEEFGAIILRADADGGTVRLRDVARVEVGAETYQFSAYRDGRPTAAFAVQLGPGANALETSRGVRDVLERLSDGFPPGVTHDVPYDTAPFVEISIRTVVRTLIEAGILVFLVMFLFLQNIRYTLIPTITVPISLLAMLAVMLPLGFSINVLTMFGMVLAIGILVDDAIIVVENTERIMAEEGLGPREATRKAMGQITGAIIGITLTMVAVFLPLAFMEGSTGVIYRQFSMAMVVAIVISSFLALSLSPAMCATLLKPLAHGDEHQRDLRPGLLGWLDRFFNWFNHHFASFSKGYERRVGGVVRRTGRFVVIYLALLLVVGLLFIRLPTAFLPTEDQGSVLVDIQLPANASSQRTREVTRQVEDYFIGDEATRNDPDAERTPTQQAVEQVVMINGFSFSGTGPNAGLGFVILKHWDERNEEQSAQAIAQRAIVDLFVMGGVRDGNVFAVVPPAIQGLGTGSGFDFRLQDRGGLGFEALREATDDLMARARQSELLNGAAIREASLPPAQQINVDIDRERALALGVRVADINSTLQVSLGSALVNDFPNMGRMQRVFVQAEQDWRMTPEDILALTVRNGAGDMVPLSSFASVDWSVGPVVVSRFNGFRAASISGEGAPGVSSGDAMAEMARLASELPPGFGFEWAGQSLQEQQAGTQAPLLIGMSIMVVFLVLAALYESWAIPFAAIMAVPLAVIGAVLAVMVMGMPNDVFFKVGLLTIIGLSARMAILIIEFARDLYARGMPLADAVVEAARLRFRPILMTTLSFCAGVLPLAIATGAASASQRAVGVGVLGGMVSAVLLGVFLVPVFFIVVTRLFRIKGGSAIDDTDAEPAEGKA</sequence>
<reference evidence="10 11" key="1">
    <citation type="submission" date="2019-08" db="EMBL/GenBank/DDBJ databases">
        <authorList>
            <person name="Karlyshev A.V."/>
        </authorList>
    </citation>
    <scope>NUCLEOTIDE SEQUENCE [LARGE SCALE GENOMIC DNA]</scope>
    <source>
        <strain evidence="10 11">Alg18-2.2</strain>
    </source>
</reference>
<evidence type="ECO:0000313" key="11">
    <source>
        <dbReference type="Proteomes" id="UP000321248"/>
    </source>
</evidence>
<keyword evidence="8 9" id="KW-0472">Membrane</keyword>
<dbReference type="GO" id="GO:0005886">
    <property type="term" value="C:plasma membrane"/>
    <property type="evidence" value="ECO:0007669"/>
    <property type="project" value="UniProtKB-SubCell"/>
</dbReference>
<comment type="caution">
    <text evidence="10">The sequence shown here is derived from an EMBL/GenBank/DDBJ whole genome shotgun (WGS) entry which is preliminary data.</text>
</comment>
<dbReference type="AlphaFoldDB" id="A0A5C8KVH6"/>
<dbReference type="FunFam" id="1.20.1640.10:FF:000001">
    <property type="entry name" value="Efflux pump membrane transporter"/>
    <property type="match status" value="1"/>
</dbReference>
<evidence type="ECO:0000256" key="8">
    <source>
        <dbReference type="ARBA" id="ARBA00023136"/>
    </source>
</evidence>
<dbReference type="PANTHER" id="PTHR32063:SF10">
    <property type="entry name" value="EFFLUX PUMP MEMBRANE TRANSPORTER"/>
    <property type="match status" value="1"/>
</dbReference>
<evidence type="ECO:0000256" key="1">
    <source>
        <dbReference type="ARBA" id="ARBA00004429"/>
    </source>
</evidence>
<dbReference type="GO" id="GO:0015562">
    <property type="term" value="F:efflux transmembrane transporter activity"/>
    <property type="evidence" value="ECO:0007669"/>
    <property type="project" value="InterPro"/>
</dbReference>
<evidence type="ECO:0000256" key="3">
    <source>
        <dbReference type="ARBA" id="ARBA00022448"/>
    </source>
</evidence>
<feature type="transmembrane region" description="Helical" evidence="9">
    <location>
        <begin position="950"/>
        <end position="974"/>
    </location>
</feature>
<feature type="transmembrane region" description="Helical" evidence="9">
    <location>
        <begin position="898"/>
        <end position="917"/>
    </location>
</feature>
<dbReference type="EMBL" id="VRTS01000001">
    <property type="protein sequence ID" value="TXK65769.1"/>
    <property type="molecule type" value="Genomic_DNA"/>
</dbReference>
<keyword evidence="11" id="KW-1185">Reference proteome</keyword>
<keyword evidence="7 9" id="KW-1133">Transmembrane helix</keyword>
<evidence type="ECO:0000256" key="2">
    <source>
        <dbReference type="ARBA" id="ARBA00010942"/>
    </source>
</evidence>
<comment type="similarity">
    <text evidence="2 9">Belongs to the resistance-nodulation-cell division (RND) (TC 2.A.6) family.</text>
</comment>
<comment type="subcellular location">
    <subcellularLocation>
        <location evidence="1 9">Cell inner membrane</location>
        <topology evidence="1 9">Multi-pass membrane protein</topology>
    </subcellularLocation>
</comment>
<dbReference type="SUPFAM" id="SSF82866">
    <property type="entry name" value="Multidrug efflux transporter AcrB transmembrane domain"/>
    <property type="match status" value="2"/>
</dbReference>
<dbReference type="Gene3D" id="3.30.70.1440">
    <property type="entry name" value="Multidrug efflux transporter AcrB pore domain"/>
    <property type="match status" value="1"/>
</dbReference>
<dbReference type="PRINTS" id="PR00702">
    <property type="entry name" value="ACRIFLAVINRP"/>
</dbReference>
<comment type="caution">
    <text evidence="9">Lacks conserved residue(s) required for the propagation of feature annotation.</text>
</comment>
<dbReference type="Gene3D" id="3.30.70.1430">
    <property type="entry name" value="Multidrug efflux transporter AcrB pore domain"/>
    <property type="match status" value="2"/>
</dbReference>
<dbReference type="Proteomes" id="UP000321248">
    <property type="component" value="Unassembled WGS sequence"/>
</dbReference>
<organism evidence="10 11">
    <name type="scientific">Alkalisalibacterium limincola</name>
    <dbReference type="NCBI Taxonomy" id="2699169"/>
    <lineage>
        <taxon>Bacteria</taxon>
        <taxon>Pseudomonadati</taxon>
        <taxon>Pseudomonadota</taxon>
        <taxon>Gammaproteobacteria</taxon>
        <taxon>Lysobacterales</taxon>
        <taxon>Lysobacteraceae</taxon>
        <taxon>Alkalisalibacterium</taxon>
    </lineage>
</organism>
<dbReference type="Pfam" id="PF00873">
    <property type="entry name" value="ACR_tran"/>
    <property type="match status" value="1"/>
</dbReference>
<dbReference type="InterPro" id="IPR001036">
    <property type="entry name" value="Acrflvin-R"/>
</dbReference>
<feature type="transmembrane region" description="Helical" evidence="9">
    <location>
        <begin position="470"/>
        <end position="488"/>
    </location>
</feature>
<feature type="transmembrane region" description="Helical" evidence="9">
    <location>
        <begin position="1026"/>
        <end position="1053"/>
    </location>
</feature>
<dbReference type="PANTHER" id="PTHR32063">
    <property type="match status" value="1"/>
</dbReference>
<dbReference type="SUPFAM" id="SSF82693">
    <property type="entry name" value="Multidrug efflux transporter AcrB pore domain, PN1, PN2, PC1 and PC2 subdomains"/>
    <property type="match status" value="3"/>
</dbReference>
<keyword evidence="5 9" id="KW-0997">Cell inner membrane</keyword>
<dbReference type="NCBIfam" id="TIGR00915">
    <property type="entry name" value="2A0602"/>
    <property type="match status" value="1"/>
</dbReference>
<dbReference type="Gene3D" id="1.20.1640.10">
    <property type="entry name" value="Multidrug efflux transporter AcrB transmembrane domain"/>
    <property type="match status" value="2"/>
</dbReference>
<dbReference type="InterPro" id="IPR027463">
    <property type="entry name" value="AcrB_DN_DC_subdom"/>
</dbReference>
<feature type="transmembrane region" description="Helical" evidence="9">
    <location>
        <begin position="392"/>
        <end position="413"/>
    </location>
</feature>
<keyword evidence="6 9" id="KW-0812">Transmembrane</keyword>
<dbReference type="InterPro" id="IPR004764">
    <property type="entry name" value="MdtF-like"/>
</dbReference>
<dbReference type="NCBIfam" id="NF000282">
    <property type="entry name" value="RND_permease_1"/>
    <property type="match status" value="1"/>
</dbReference>
<accession>A0A5C8KVH6</accession>
<evidence type="ECO:0000256" key="5">
    <source>
        <dbReference type="ARBA" id="ARBA00022519"/>
    </source>
</evidence>
<evidence type="ECO:0000313" key="10">
    <source>
        <dbReference type="EMBL" id="TXK65769.1"/>
    </source>
</evidence>
<keyword evidence="4" id="KW-1003">Cell membrane</keyword>
<evidence type="ECO:0000256" key="6">
    <source>
        <dbReference type="ARBA" id="ARBA00022692"/>
    </source>
</evidence>
<evidence type="ECO:0000256" key="9">
    <source>
        <dbReference type="RuleBase" id="RU364070"/>
    </source>
</evidence>
<feature type="transmembrane region" description="Helical" evidence="9">
    <location>
        <begin position="548"/>
        <end position="568"/>
    </location>
</feature>
<proteinExistence type="inferred from homology"/>
<evidence type="ECO:0000256" key="7">
    <source>
        <dbReference type="ARBA" id="ARBA00022989"/>
    </source>
</evidence>
<name>A0A5C8KVH6_9GAMM</name>
<dbReference type="GO" id="GO:0042910">
    <property type="term" value="F:xenobiotic transmembrane transporter activity"/>
    <property type="evidence" value="ECO:0007669"/>
    <property type="project" value="TreeGrafter"/>
</dbReference>
<dbReference type="Gene3D" id="3.30.2090.10">
    <property type="entry name" value="Multidrug efflux transporter AcrB TolC docking domain, DN and DC subdomains"/>
    <property type="match status" value="2"/>
</dbReference>
<dbReference type="SUPFAM" id="SSF82714">
    <property type="entry name" value="Multidrug efflux transporter AcrB TolC docking domain, DN and DC subdomains"/>
    <property type="match status" value="2"/>
</dbReference>
<evidence type="ECO:0000256" key="4">
    <source>
        <dbReference type="ARBA" id="ARBA00022475"/>
    </source>
</evidence>
<protein>
    <recommendedName>
        <fullName evidence="9">Efflux pump membrane transporter</fullName>
    </recommendedName>
</protein>
<feature type="transmembrane region" description="Helical" evidence="9">
    <location>
        <begin position="340"/>
        <end position="359"/>
    </location>
</feature>
<dbReference type="GO" id="GO:0009636">
    <property type="term" value="P:response to toxic substance"/>
    <property type="evidence" value="ECO:0007669"/>
    <property type="project" value="UniProtKB-ARBA"/>
</dbReference>
<feature type="transmembrane region" description="Helical" evidence="9">
    <location>
        <begin position="366"/>
        <end position="386"/>
    </location>
</feature>
<feature type="transmembrane region" description="Helical" evidence="9">
    <location>
        <begin position="434"/>
        <end position="458"/>
    </location>
</feature>
<dbReference type="OrthoDB" id="9757904at2"/>
<dbReference type="RefSeq" id="WP_147890442.1">
    <property type="nucleotide sequence ID" value="NZ_VRTS01000001.1"/>
</dbReference>
<feature type="transmembrane region" description="Helical" evidence="9">
    <location>
        <begin position="999"/>
        <end position="1020"/>
    </location>
</feature>
<gene>
    <name evidence="10" type="ORF">FU658_01270</name>
</gene>
<keyword evidence="3 9" id="KW-0813">Transport</keyword>